<dbReference type="KEGG" id="ful:C4N20_13755"/>
<accession>A0AAX2JCS4</accession>
<reference evidence="1 2" key="1">
    <citation type="submission" date="2018-06" db="EMBL/GenBank/DDBJ databases">
        <authorList>
            <consortium name="Pathogen Informatics"/>
            <person name="Doyle S."/>
        </authorList>
    </citation>
    <scope>NUCLEOTIDE SEQUENCE [LARGE SCALE GENOMIC DNA]</scope>
    <source>
        <strain evidence="1 2">NCTC12112</strain>
    </source>
</reference>
<name>A0AAX2JCS4_9FUSO</name>
<dbReference type="AlphaFoldDB" id="A0AAX2JCS4"/>
<evidence type="ECO:0000313" key="1">
    <source>
        <dbReference type="EMBL" id="SQJ02375.1"/>
    </source>
</evidence>
<evidence type="ECO:0000313" key="2">
    <source>
        <dbReference type="Proteomes" id="UP000249008"/>
    </source>
</evidence>
<dbReference type="GeneID" id="78455887"/>
<dbReference type="SUPFAM" id="SSF69279">
    <property type="entry name" value="Phage tail proteins"/>
    <property type="match status" value="1"/>
</dbReference>
<organism evidence="1 2">
    <name type="scientific">Fusobacterium ulcerans</name>
    <dbReference type="NCBI Taxonomy" id="861"/>
    <lineage>
        <taxon>Bacteria</taxon>
        <taxon>Fusobacteriati</taxon>
        <taxon>Fusobacteriota</taxon>
        <taxon>Fusobacteriia</taxon>
        <taxon>Fusobacteriales</taxon>
        <taxon>Fusobacteriaceae</taxon>
        <taxon>Fusobacterium</taxon>
    </lineage>
</organism>
<dbReference type="EMBL" id="LS483487">
    <property type="protein sequence ID" value="SQJ02375.1"/>
    <property type="molecule type" value="Genomic_DNA"/>
</dbReference>
<dbReference type="Proteomes" id="UP000249008">
    <property type="component" value="Chromosome 1"/>
</dbReference>
<sequence length="528" mass="60956">MELETNYSVADLKILLSNNEIRSEGYLVEEFELNFQENAHSKINIEIKVKKEYKNDWGIYTREDIGNQAENNVSFDVLLKKRKCFSGIVQNIIVMEEDSGDIKIKLEALSKSEKMDRVKRYRVYQNPQIKYIDIIREIAGRYNEEINILGIELENKDTNILSEKIKKGLIIQYYETDWEFLIRIASHLKMAVFSMGAGEISIGFMKGIESIREWNKNNGNIGRGIDKFNNISYYLTSVDFYNLTDNIIENDKKNMGIVTNGYIGYKNGKFYGEYSTKQKDYIYEYIPNENIKGCMIEGNVMSLPIAKNGKIAIMTVDFYSGLQKAASNKSRNIIEIESGGDWFLLNNKEERFNFPYTTPYSKTNTGYFCTPEIMDTVAVNFPTTEESEGYVVWAVNNEGNIRFSNPYVRNYTTKFGNTSEEVCYDFRLNESSYLIECAEDAREIFNNKIIECKNNILVNSKNNITIENANEVLLITKTYDVEVGENYAESVKSKKSCEYGELTEDISKARKVRCEIYDVTTGAYKVKQ</sequence>
<dbReference type="RefSeq" id="WP_005977583.1">
    <property type="nucleotide sequence ID" value="NZ_CABKNW010000002.1"/>
</dbReference>
<protein>
    <submittedName>
        <fullName evidence="1">Phage protein D</fullName>
    </submittedName>
</protein>
<proteinExistence type="predicted"/>
<gene>
    <name evidence="1" type="ORF">NCTC12112_01320</name>
</gene>